<name>A0A5B9VZY3_9BACT</name>
<reference evidence="1 2" key="1">
    <citation type="submission" date="2019-08" db="EMBL/GenBank/DDBJ databases">
        <title>Deep-cultivation of Planctomycetes and their phenomic and genomic characterization uncovers novel biology.</title>
        <authorList>
            <person name="Wiegand S."/>
            <person name="Jogler M."/>
            <person name="Boedeker C."/>
            <person name="Pinto D."/>
            <person name="Vollmers J."/>
            <person name="Rivas-Marin E."/>
            <person name="Kohn T."/>
            <person name="Peeters S.H."/>
            <person name="Heuer A."/>
            <person name="Rast P."/>
            <person name="Oberbeckmann S."/>
            <person name="Bunk B."/>
            <person name="Jeske O."/>
            <person name="Meyerdierks A."/>
            <person name="Storesund J.E."/>
            <person name="Kallscheuer N."/>
            <person name="Luecker S."/>
            <person name="Lage O.M."/>
            <person name="Pohl T."/>
            <person name="Merkel B.J."/>
            <person name="Hornburger P."/>
            <person name="Mueller R.-W."/>
            <person name="Bruemmer F."/>
            <person name="Labrenz M."/>
            <person name="Spormann A.M."/>
            <person name="Op den Camp H."/>
            <person name="Overmann J."/>
            <person name="Amann R."/>
            <person name="Jetten M.S.M."/>
            <person name="Mascher T."/>
            <person name="Medema M.H."/>
            <person name="Devos D.P."/>
            <person name="Kaster A.-K."/>
            <person name="Ovreas L."/>
            <person name="Rohde M."/>
            <person name="Galperin M.Y."/>
            <person name="Jogler C."/>
        </authorList>
    </citation>
    <scope>NUCLEOTIDE SEQUENCE [LARGE SCALE GENOMIC DNA]</scope>
    <source>
        <strain evidence="1 2">OJF2</strain>
    </source>
</reference>
<dbReference type="Proteomes" id="UP000324233">
    <property type="component" value="Chromosome"/>
</dbReference>
<dbReference type="AlphaFoldDB" id="A0A5B9VZY3"/>
<organism evidence="1 2">
    <name type="scientific">Aquisphaera giovannonii</name>
    <dbReference type="NCBI Taxonomy" id="406548"/>
    <lineage>
        <taxon>Bacteria</taxon>
        <taxon>Pseudomonadati</taxon>
        <taxon>Planctomycetota</taxon>
        <taxon>Planctomycetia</taxon>
        <taxon>Isosphaerales</taxon>
        <taxon>Isosphaeraceae</taxon>
        <taxon>Aquisphaera</taxon>
    </lineage>
</organism>
<dbReference type="EMBL" id="CP042997">
    <property type="protein sequence ID" value="QEH33514.1"/>
    <property type="molecule type" value="Genomic_DNA"/>
</dbReference>
<evidence type="ECO:0000313" key="2">
    <source>
        <dbReference type="Proteomes" id="UP000324233"/>
    </source>
</evidence>
<dbReference type="RefSeq" id="WP_148593441.1">
    <property type="nucleotide sequence ID" value="NZ_CP042997.1"/>
</dbReference>
<protein>
    <submittedName>
        <fullName evidence="1">Uncharacterized protein</fullName>
    </submittedName>
</protein>
<proteinExistence type="predicted"/>
<dbReference type="KEGG" id="agv:OJF2_20160"/>
<accession>A0A5B9VZY3</accession>
<evidence type="ECO:0000313" key="1">
    <source>
        <dbReference type="EMBL" id="QEH33514.1"/>
    </source>
</evidence>
<keyword evidence="2" id="KW-1185">Reference proteome</keyword>
<sequence>MPPDPVPTLEFSEGQALAFDLVGTVSLPGPYPSTGDILLIRYPGPADPRAKDRHPRYYLKIVQQLSQTHTVTRFVAIPDIRMVRIVEDAEAASAEWTGDGPNWLSHATVVRPGEIRDLIASLKWDPKAENVAYEVRLPQGTRGIVYVPENAPVLTRHESLISAATSAEGSFTAARGCAKEKKSQALSACPRDP</sequence>
<gene>
    <name evidence="1" type="ORF">OJF2_20160</name>
</gene>